<evidence type="ECO:0000256" key="10">
    <source>
        <dbReference type="ARBA" id="ARBA00022842"/>
    </source>
</evidence>
<dbReference type="InterPro" id="IPR002362">
    <property type="entry name" value="LHB-1/5"/>
</dbReference>
<dbReference type="GO" id="GO:0005886">
    <property type="term" value="C:plasma membrane"/>
    <property type="evidence" value="ECO:0007669"/>
    <property type="project" value="UniProtKB-SubCell"/>
</dbReference>
<evidence type="ECO:0000256" key="14">
    <source>
        <dbReference type="ARBA" id="ARBA00023136"/>
    </source>
</evidence>
<evidence type="ECO:0000256" key="6">
    <source>
        <dbReference type="ARBA" id="ARBA00022494"/>
    </source>
</evidence>
<organism evidence="18 19">
    <name type="scientific">Methylocystis echinoides</name>
    <dbReference type="NCBI Taxonomy" id="29468"/>
    <lineage>
        <taxon>Bacteria</taxon>
        <taxon>Pseudomonadati</taxon>
        <taxon>Pseudomonadota</taxon>
        <taxon>Alphaproteobacteria</taxon>
        <taxon>Hyphomicrobiales</taxon>
        <taxon>Methylocystaceae</taxon>
        <taxon>Methylocystis</taxon>
    </lineage>
</organism>
<keyword evidence="12 16" id="KW-1133">Transmembrane helix</keyword>
<proteinExistence type="inferred from homology"/>
<dbReference type="AlphaFoldDB" id="A0A9W6LTT6"/>
<comment type="similarity">
    <text evidence="3">Belongs to the antenna complex beta subunit family.</text>
</comment>
<evidence type="ECO:0000313" key="19">
    <source>
        <dbReference type="Proteomes" id="UP001144323"/>
    </source>
</evidence>
<keyword evidence="9" id="KW-0479">Metal-binding</keyword>
<comment type="function">
    <text evidence="1">Antenna complexes are light-harvesting systems, which transfer the excitation energy to the reaction centers.</text>
</comment>
<keyword evidence="14 16" id="KW-0472">Membrane</keyword>
<comment type="caution">
    <text evidence="18">The sequence shown here is derived from an EMBL/GenBank/DDBJ whole genome shotgun (WGS) entry which is preliminary data.</text>
</comment>
<evidence type="ECO:0000256" key="16">
    <source>
        <dbReference type="SAM" id="Phobius"/>
    </source>
</evidence>
<keyword evidence="15" id="KW-0437">Light-harvesting polypeptide</keyword>
<evidence type="ECO:0000256" key="13">
    <source>
        <dbReference type="ARBA" id="ARBA00022991"/>
    </source>
</evidence>
<name>A0A9W6LTT6_9HYPH</name>
<dbReference type="PRINTS" id="PR00674">
    <property type="entry name" value="LIGHTHARVSTB"/>
</dbReference>
<dbReference type="InterPro" id="IPR023623">
    <property type="entry name" value="Antenna_beta_CS"/>
</dbReference>
<dbReference type="InterPro" id="IPR035889">
    <property type="entry name" value="Light-harvesting_complex"/>
</dbReference>
<keyword evidence="10" id="KW-0460">Magnesium</keyword>
<evidence type="ECO:0000256" key="15">
    <source>
        <dbReference type="ARBA" id="ARBA00023243"/>
    </source>
</evidence>
<keyword evidence="5" id="KW-1003">Cell membrane</keyword>
<keyword evidence="6" id="KW-0148">Chlorophyll</keyword>
<keyword evidence="13" id="KW-0157">Chromophore</keyword>
<dbReference type="InterPro" id="IPR023624">
    <property type="entry name" value="Antenna_beta_dom_sf"/>
</dbReference>
<evidence type="ECO:0000256" key="9">
    <source>
        <dbReference type="ARBA" id="ARBA00022723"/>
    </source>
</evidence>
<evidence type="ECO:0000256" key="5">
    <source>
        <dbReference type="ARBA" id="ARBA00022475"/>
    </source>
</evidence>
<keyword evidence="7" id="KW-0042">Antenna complex</keyword>
<evidence type="ECO:0000256" key="8">
    <source>
        <dbReference type="ARBA" id="ARBA00022692"/>
    </source>
</evidence>
<dbReference type="SUPFAM" id="SSF56918">
    <property type="entry name" value="Light-harvesting complex subunits"/>
    <property type="match status" value="1"/>
</dbReference>
<dbReference type="NCBIfam" id="NF040862">
    <property type="entry name" value="pufB_517_ASD"/>
    <property type="match status" value="1"/>
</dbReference>
<keyword evidence="8 16" id="KW-0812">Transmembrane</keyword>
<keyword evidence="19" id="KW-1185">Reference proteome</keyword>
<dbReference type="PROSITE" id="PS00969">
    <property type="entry name" value="ANTENNA_COMP_BETA"/>
    <property type="match status" value="1"/>
</dbReference>
<evidence type="ECO:0000256" key="4">
    <source>
        <dbReference type="ARBA" id="ARBA00011367"/>
    </source>
</evidence>
<evidence type="ECO:0000259" key="17">
    <source>
        <dbReference type="Pfam" id="PF00556"/>
    </source>
</evidence>
<reference evidence="18" key="1">
    <citation type="journal article" date="2023" name="Int. J. Syst. Evol. Microbiol.">
        <title>Methylocystis iwaonis sp. nov., a type II methane-oxidizing bacterium from surface soil of a rice paddy field in Japan, and emended description of the genus Methylocystis (ex Whittenbury et al. 1970) Bowman et al. 1993.</title>
        <authorList>
            <person name="Kaise H."/>
            <person name="Sawadogo J.B."/>
            <person name="Alam M.S."/>
            <person name="Ueno C."/>
            <person name="Dianou D."/>
            <person name="Shinjo R."/>
            <person name="Asakawa S."/>
        </authorList>
    </citation>
    <scope>NUCLEOTIDE SEQUENCE</scope>
    <source>
        <strain evidence="18">LMG27198</strain>
    </source>
</reference>
<evidence type="ECO:0000256" key="11">
    <source>
        <dbReference type="ARBA" id="ARBA00022956"/>
    </source>
</evidence>
<accession>A0A9W6LTT6</accession>
<comment type="subunit">
    <text evidence="4">The core complex is formed by different alpha and beta chains, binding bacteriochlorophyll molecules, and arranged most probably in tetrameric structures disposed around the reaction center. The non-pigmented gamma chains may constitute additional components.</text>
</comment>
<dbReference type="RefSeq" id="WP_281805122.1">
    <property type="nucleotide sequence ID" value="NZ_BSEC01000001.1"/>
</dbReference>
<dbReference type="GO" id="GO:0019684">
    <property type="term" value="P:photosynthesis, light reaction"/>
    <property type="evidence" value="ECO:0007669"/>
    <property type="project" value="InterPro"/>
</dbReference>
<gene>
    <name evidence="18" type="ORF">LMG27198_38590</name>
</gene>
<evidence type="ECO:0000256" key="3">
    <source>
        <dbReference type="ARBA" id="ARBA00011052"/>
    </source>
</evidence>
<dbReference type="Pfam" id="PF00556">
    <property type="entry name" value="LHC"/>
    <property type="match status" value="1"/>
</dbReference>
<comment type="subcellular location">
    <subcellularLocation>
        <location evidence="2">Cell inner membrane</location>
        <topology evidence="2">Single-pass type II membrane protein</topology>
    </subcellularLocation>
</comment>
<evidence type="ECO:0000256" key="12">
    <source>
        <dbReference type="ARBA" id="ARBA00022989"/>
    </source>
</evidence>
<evidence type="ECO:0000313" key="18">
    <source>
        <dbReference type="EMBL" id="GLI94867.1"/>
    </source>
</evidence>
<dbReference type="GO" id="GO:0030077">
    <property type="term" value="C:plasma membrane light-harvesting complex"/>
    <property type="evidence" value="ECO:0007669"/>
    <property type="project" value="InterPro"/>
</dbReference>
<dbReference type="InterPro" id="IPR000066">
    <property type="entry name" value="Antenna_a/b"/>
</dbReference>
<feature type="transmembrane region" description="Helical" evidence="16">
    <location>
        <begin position="24"/>
        <end position="44"/>
    </location>
</feature>
<protein>
    <submittedName>
        <fullName evidence="18">Light-harvesting protein B-870 beta chain</fullName>
    </submittedName>
</protein>
<sequence length="74" mass="8120">MAIDKERSSLSGLTEAEALEFHSLFIKSFLIFTVIAIIAHVLVWNWRPWLPGPKGYALLDGVTNTAHAALSLIG</sequence>
<evidence type="ECO:0000256" key="1">
    <source>
        <dbReference type="ARBA" id="ARBA00002455"/>
    </source>
</evidence>
<dbReference type="EMBL" id="BSEC01000001">
    <property type="protein sequence ID" value="GLI94867.1"/>
    <property type="molecule type" value="Genomic_DNA"/>
</dbReference>
<evidence type="ECO:0000256" key="7">
    <source>
        <dbReference type="ARBA" id="ARBA00022549"/>
    </source>
</evidence>
<keyword evidence="11" id="KW-0076">Bacteriochlorophyll</keyword>
<dbReference type="GO" id="GO:0042314">
    <property type="term" value="F:bacteriochlorophyll binding"/>
    <property type="evidence" value="ECO:0007669"/>
    <property type="project" value="UniProtKB-KW"/>
</dbReference>
<dbReference type="Proteomes" id="UP001144323">
    <property type="component" value="Unassembled WGS sequence"/>
</dbReference>
<dbReference type="Gene3D" id="1.20.5.250">
    <property type="match status" value="1"/>
</dbReference>
<evidence type="ECO:0000256" key="2">
    <source>
        <dbReference type="ARBA" id="ARBA00004249"/>
    </source>
</evidence>
<feature type="domain" description="Antenna complex alpha/beta subunit" evidence="17">
    <location>
        <begin position="16"/>
        <end position="50"/>
    </location>
</feature>
<dbReference type="GO" id="GO:0046872">
    <property type="term" value="F:metal ion binding"/>
    <property type="evidence" value="ECO:0007669"/>
    <property type="project" value="UniProtKB-KW"/>
</dbReference>